<dbReference type="Gene3D" id="1.10.10.10">
    <property type="entry name" value="Winged helix-like DNA-binding domain superfamily/Winged helix DNA-binding domain"/>
    <property type="match status" value="1"/>
</dbReference>
<dbReference type="PANTHER" id="PTHR33202:SF7">
    <property type="entry name" value="FERRIC UPTAKE REGULATION PROTEIN"/>
    <property type="match status" value="1"/>
</dbReference>
<dbReference type="RefSeq" id="WP_187467172.1">
    <property type="nucleotide sequence ID" value="NZ_JACSIT010000118.1"/>
</dbReference>
<dbReference type="Pfam" id="PF01475">
    <property type="entry name" value="FUR"/>
    <property type="match status" value="1"/>
</dbReference>
<feature type="binding site" evidence="1">
    <location>
        <position position="90"/>
    </location>
    <ligand>
        <name>Zn(2+)</name>
        <dbReference type="ChEBI" id="CHEBI:29105"/>
    </ligand>
</feature>
<evidence type="ECO:0000256" key="1">
    <source>
        <dbReference type="PIRSR" id="PIRSR602481-1"/>
    </source>
</evidence>
<dbReference type="EMBL" id="JACSIT010000118">
    <property type="protein sequence ID" value="MBC6995124.1"/>
    <property type="molecule type" value="Genomic_DNA"/>
</dbReference>
<dbReference type="Proteomes" id="UP000650081">
    <property type="component" value="Unassembled WGS sequence"/>
</dbReference>
<keyword evidence="1" id="KW-0479">Metal-binding</keyword>
<protein>
    <submittedName>
        <fullName evidence="2">Transcriptional repressor</fullName>
    </submittedName>
</protein>
<comment type="caution">
    <text evidence="2">The sequence shown here is derived from an EMBL/GenBank/DDBJ whole genome shotgun (WGS) entry which is preliminary data.</text>
</comment>
<dbReference type="GO" id="GO:0000976">
    <property type="term" value="F:transcription cis-regulatory region binding"/>
    <property type="evidence" value="ECO:0007669"/>
    <property type="project" value="TreeGrafter"/>
</dbReference>
<feature type="binding site" evidence="1">
    <location>
        <position position="87"/>
    </location>
    <ligand>
        <name>Zn(2+)</name>
        <dbReference type="ChEBI" id="CHEBI:29105"/>
    </ligand>
</feature>
<dbReference type="SUPFAM" id="SSF46785">
    <property type="entry name" value="Winged helix' DNA-binding domain"/>
    <property type="match status" value="1"/>
</dbReference>
<accession>A0A923T923</accession>
<feature type="binding site" evidence="1">
    <location>
        <position position="121"/>
    </location>
    <ligand>
        <name>Zn(2+)</name>
        <dbReference type="ChEBI" id="CHEBI:29105"/>
    </ligand>
</feature>
<evidence type="ECO:0000313" key="2">
    <source>
        <dbReference type="EMBL" id="MBC6995124.1"/>
    </source>
</evidence>
<dbReference type="InterPro" id="IPR036390">
    <property type="entry name" value="WH_DNA-bd_sf"/>
</dbReference>
<comment type="cofactor">
    <cofactor evidence="1">
        <name>Zn(2+)</name>
        <dbReference type="ChEBI" id="CHEBI:29105"/>
    </cofactor>
    <text evidence="1">Binds 1 zinc ion per subunit.</text>
</comment>
<dbReference type="GO" id="GO:1900376">
    <property type="term" value="P:regulation of secondary metabolite biosynthetic process"/>
    <property type="evidence" value="ECO:0007669"/>
    <property type="project" value="TreeGrafter"/>
</dbReference>
<dbReference type="InterPro" id="IPR036388">
    <property type="entry name" value="WH-like_DNA-bd_sf"/>
</dbReference>
<reference evidence="2" key="1">
    <citation type="submission" date="2020-08" db="EMBL/GenBank/DDBJ databases">
        <title>Lewinella bacteria from marine environments.</title>
        <authorList>
            <person name="Zhong Y."/>
        </authorList>
    </citation>
    <scope>NUCLEOTIDE SEQUENCE</scope>
    <source>
        <strain evidence="2">KCTC 42187</strain>
    </source>
</reference>
<name>A0A923T923_9BACT</name>
<sequence length="127" mass="14411">MSRRNTKTQEAVLTLLREEQYAMSHEGITAKLEEPIDRVTIYRILNRFVEDGLVHRIVADDGRQYFASCAKNCAHDLAAHNHLHFRCTSCDRVECLQGPLGVELPAGYRADNYNIAVSGSCKECREE</sequence>
<evidence type="ECO:0000313" key="3">
    <source>
        <dbReference type="Proteomes" id="UP000650081"/>
    </source>
</evidence>
<dbReference type="GO" id="GO:0008270">
    <property type="term" value="F:zinc ion binding"/>
    <property type="evidence" value="ECO:0007669"/>
    <property type="project" value="TreeGrafter"/>
</dbReference>
<keyword evidence="1" id="KW-0862">Zinc</keyword>
<gene>
    <name evidence="2" type="ORF">H9S92_13170</name>
</gene>
<dbReference type="InterPro" id="IPR002481">
    <property type="entry name" value="FUR"/>
</dbReference>
<dbReference type="GO" id="GO:0045892">
    <property type="term" value="P:negative regulation of DNA-templated transcription"/>
    <property type="evidence" value="ECO:0007669"/>
    <property type="project" value="TreeGrafter"/>
</dbReference>
<dbReference type="GO" id="GO:0003700">
    <property type="term" value="F:DNA-binding transcription factor activity"/>
    <property type="evidence" value="ECO:0007669"/>
    <property type="project" value="InterPro"/>
</dbReference>
<organism evidence="2 3">
    <name type="scientific">Neolewinella lacunae</name>
    <dbReference type="NCBI Taxonomy" id="1517758"/>
    <lineage>
        <taxon>Bacteria</taxon>
        <taxon>Pseudomonadati</taxon>
        <taxon>Bacteroidota</taxon>
        <taxon>Saprospiria</taxon>
        <taxon>Saprospirales</taxon>
        <taxon>Lewinellaceae</taxon>
        <taxon>Neolewinella</taxon>
    </lineage>
</organism>
<keyword evidence="3" id="KW-1185">Reference proteome</keyword>
<proteinExistence type="predicted"/>
<dbReference type="AlphaFoldDB" id="A0A923T923"/>
<feature type="binding site" evidence="1">
    <location>
        <position position="124"/>
    </location>
    <ligand>
        <name>Zn(2+)</name>
        <dbReference type="ChEBI" id="CHEBI:29105"/>
    </ligand>
</feature>
<dbReference type="PANTHER" id="PTHR33202">
    <property type="entry name" value="ZINC UPTAKE REGULATION PROTEIN"/>
    <property type="match status" value="1"/>
</dbReference>